<dbReference type="AlphaFoldDB" id="A0A4Y2DPA0"/>
<evidence type="ECO:0000313" key="2">
    <source>
        <dbReference type="EMBL" id="GBM18620.1"/>
    </source>
</evidence>
<evidence type="ECO:0000256" key="1">
    <source>
        <dbReference type="SAM" id="MobiDB-lite"/>
    </source>
</evidence>
<gene>
    <name evidence="2" type="ORF">AVEN_110284_1</name>
</gene>
<sequence length="112" mass="12562">MRSVICHSLIKKAWPNDLPGRGGAQSPIFWRSSRSPPDRVAQVSRLSGSRRSGDKEKSIWELAHLGREMGTLESHGKTRSGKPFTYAEWVVKFLNILNVVLDSNRGLLCKCL</sequence>
<protein>
    <submittedName>
        <fullName evidence="2">Uncharacterized protein</fullName>
    </submittedName>
</protein>
<comment type="caution">
    <text evidence="2">The sequence shown here is derived from an EMBL/GenBank/DDBJ whole genome shotgun (WGS) entry which is preliminary data.</text>
</comment>
<feature type="region of interest" description="Disordered" evidence="1">
    <location>
        <begin position="16"/>
        <end position="55"/>
    </location>
</feature>
<proteinExistence type="predicted"/>
<dbReference type="EMBL" id="BGPR01000407">
    <property type="protein sequence ID" value="GBM18620.1"/>
    <property type="molecule type" value="Genomic_DNA"/>
</dbReference>
<reference evidence="2 3" key="1">
    <citation type="journal article" date="2019" name="Sci. Rep.">
        <title>Orb-weaving spider Araneus ventricosus genome elucidates the spidroin gene catalogue.</title>
        <authorList>
            <person name="Kono N."/>
            <person name="Nakamura H."/>
            <person name="Ohtoshi R."/>
            <person name="Moran D.A.P."/>
            <person name="Shinohara A."/>
            <person name="Yoshida Y."/>
            <person name="Fujiwara M."/>
            <person name="Mori M."/>
            <person name="Tomita M."/>
            <person name="Arakawa K."/>
        </authorList>
    </citation>
    <scope>NUCLEOTIDE SEQUENCE [LARGE SCALE GENOMIC DNA]</scope>
</reference>
<accession>A0A4Y2DPA0</accession>
<evidence type="ECO:0000313" key="3">
    <source>
        <dbReference type="Proteomes" id="UP000499080"/>
    </source>
</evidence>
<organism evidence="2 3">
    <name type="scientific">Araneus ventricosus</name>
    <name type="common">Orbweaver spider</name>
    <name type="synonym">Epeira ventricosa</name>
    <dbReference type="NCBI Taxonomy" id="182803"/>
    <lineage>
        <taxon>Eukaryota</taxon>
        <taxon>Metazoa</taxon>
        <taxon>Ecdysozoa</taxon>
        <taxon>Arthropoda</taxon>
        <taxon>Chelicerata</taxon>
        <taxon>Arachnida</taxon>
        <taxon>Araneae</taxon>
        <taxon>Araneomorphae</taxon>
        <taxon>Entelegynae</taxon>
        <taxon>Araneoidea</taxon>
        <taxon>Araneidae</taxon>
        <taxon>Araneus</taxon>
    </lineage>
</organism>
<keyword evidence="3" id="KW-1185">Reference proteome</keyword>
<name>A0A4Y2DPA0_ARAVE</name>
<dbReference type="Proteomes" id="UP000499080">
    <property type="component" value="Unassembled WGS sequence"/>
</dbReference>